<protein>
    <recommendedName>
        <fullName evidence="2">N-acetyltransferase domain-containing protein</fullName>
    </recommendedName>
</protein>
<dbReference type="SUPFAM" id="SSF55729">
    <property type="entry name" value="Acyl-CoA N-acyltransferases (Nat)"/>
    <property type="match status" value="1"/>
</dbReference>
<feature type="compositionally biased region" description="Gly residues" evidence="1">
    <location>
        <begin position="1047"/>
        <end position="1064"/>
    </location>
</feature>
<name>A0A835ST66_CHLIN</name>
<feature type="region of interest" description="Disordered" evidence="1">
    <location>
        <begin position="1004"/>
        <end position="1027"/>
    </location>
</feature>
<feature type="region of interest" description="Disordered" evidence="1">
    <location>
        <begin position="1670"/>
        <end position="1691"/>
    </location>
</feature>
<feature type="compositionally biased region" description="Low complexity" evidence="1">
    <location>
        <begin position="1421"/>
        <end position="1435"/>
    </location>
</feature>
<proteinExistence type="predicted"/>
<feature type="region of interest" description="Disordered" evidence="1">
    <location>
        <begin position="1042"/>
        <end position="1066"/>
    </location>
</feature>
<feature type="region of interest" description="Disordered" evidence="1">
    <location>
        <begin position="2165"/>
        <end position="2192"/>
    </location>
</feature>
<feature type="compositionally biased region" description="Low complexity" evidence="1">
    <location>
        <begin position="384"/>
        <end position="402"/>
    </location>
</feature>
<evidence type="ECO:0000313" key="4">
    <source>
        <dbReference type="Proteomes" id="UP000650467"/>
    </source>
</evidence>
<evidence type="ECO:0000256" key="1">
    <source>
        <dbReference type="SAM" id="MobiDB-lite"/>
    </source>
</evidence>
<feature type="compositionally biased region" description="Low complexity" evidence="1">
    <location>
        <begin position="1814"/>
        <end position="1867"/>
    </location>
</feature>
<gene>
    <name evidence="3" type="ORF">HXX76_013647</name>
</gene>
<feature type="compositionally biased region" description="Pro residues" evidence="1">
    <location>
        <begin position="2049"/>
        <end position="2059"/>
    </location>
</feature>
<feature type="region of interest" description="Disordered" evidence="1">
    <location>
        <begin position="1738"/>
        <end position="1774"/>
    </location>
</feature>
<feature type="region of interest" description="Disordered" evidence="1">
    <location>
        <begin position="1622"/>
        <end position="1654"/>
    </location>
</feature>
<evidence type="ECO:0000313" key="3">
    <source>
        <dbReference type="EMBL" id="KAG2425436.1"/>
    </source>
</evidence>
<evidence type="ECO:0000259" key="2">
    <source>
        <dbReference type="PROSITE" id="PS51186"/>
    </source>
</evidence>
<feature type="compositionally biased region" description="Low complexity" evidence="1">
    <location>
        <begin position="2178"/>
        <end position="2192"/>
    </location>
</feature>
<dbReference type="GO" id="GO:0016747">
    <property type="term" value="F:acyltransferase activity, transferring groups other than amino-acyl groups"/>
    <property type="evidence" value="ECO:0007669"/>
    <property type="project" value="InterPro"/>
</dbReference>
<feature type="region of interest" description="Disordered" evidence="1">
    <location>
        <begin position="691"/>
        <end position="725"/>
    </location>
</feature>
<organism evidence="3 4">
    <name type="scientific">Chlamydomonas incerta</name>
    <dbReference type="NCBI Taxonomy" id="51695"/>
    <lineage>
        <taxon>Eukaryota</taxon>
        <taxon>Viridiplantae</taxon>
        <taxon>Chlorophyta</taxon>
        <taxon>core chlorophytes</taxon>
        <taxon>Chlorophyceae</taxon>
        <taxon>CS clade</taxon>
        <taxon>Chlamydomonadales</taxon>
        <taxon>Chlamydomonadaceae</taxon>
        <taxon>Chlamydomonas</taxon>
    </lineage>
</organism>
<dbReference type="InterPro" id="IPR000182">
    <property type="entry name" value="GNAT_dom"/>
</dbReference>
<keyword evidence="4" id="KW-1185">Reference proteome</keyword>
<dbReference type="Gene3D" id="3.40.630.30">
    <property type="match status" value="1"/>
</dbReference>
<feature type="domain" description="N-acetyltransferase" evidence="2">
    <location>
        <begin position="31"/>
        <end position="204"/>
    </location>
</feature>
<feature type="compositionally biased region" description="Low complexity" evidence="1">
    <location>
        <begin position="2060"/>
        <end position="2089"/>
    </location>
</feature>
<sequence length="2217" mass="221921">MSAVRQKCAVAETGPPVAAQVLFEVLRPFGPDVDAASQAAFHAVSQLLQDEFPHNTADVKNSVYRGRCPYTGSRPGDDVRFDPYLVACLWLGGQVVAAAALRLNLPPLSAVSSSSSGGGGGGGGGAEAAHLQVVLQATSARLQRRGLGRLLTRCVMRAAAEEGHQYLTALVSDQTKAPFWERVGFCAPPSSYLRLPLALYRSLEESRAHSLFSDVSVWHVELPGWESQGAVRGEAAAEAAGAEAGMETAAVAMETEGPGGVAVGAEPGTPSPAGRRRCAAAHAMVEEAAARVAAAALGSAASSPAAAAAATHAPLAAGASGGGGGWPGSPQQARLLPHPQQDSGAAAPQHMAPPQLVLPPPSQEPPQLLTPEQRLVYPESRRPSAGAGQSSAAGAAHSSLLGLSGGWPTPQNLSPDGTAGFEEKAAGPMPSQQQVKEWQRWGLLQRREQRNLAQQALEDGSDCGLANCITEAWQSQQAAGAGAGAAGQHTRTMLPASPARAQSSAAAAAVVAAATAAAAGAHGAQQQESLAPYTQVQQGSLGGAGQQGQELESAAAAAAGGMTWTTGLALQQQQQQQQLDAGRAARVQQAQACGASTAAAASSWLAAVAPGGPPAINFTFPAQLIQQPWLLEWPATGPAGAAAGAAAFAGGLGRNRCGDSSGTGGDGGGGSASLRAPQLEAAEAAVPAGLAGHMPAAPGAQQQLQSPQPQPLQQQAAPSSEAAAGQQLQQGSVSFQLFSRCCRTGACTLSRAAAHAAFPKQAAAATQAHLARQLSYLGGPSAPAAAGAGAATAAIATAAAGACAGIVGSSSAVSQPVGIWYRRPAASPAAGVGDDAAALLPHHGARLSGDGQQRYRLCGMGPLRTALGVDNSTPLRLTVLTECGRSVIAPDAAAAGVAVLVLSHAFAAFVHGHFGVRGSLMTALLGPEVATRGGVPDLVLYDKTTRAPIPGGPGGARLRTLCSGDNRLPGRTPVWDVAGLGPWLRRHQAAEGDQLVFTAEPSAAATLEDPSPSAAATEGGGRSDDVTTTTRVYVKYVRVPRPSAGQGAAGGGGRGAGAAAGPAGGCSSAGHPIAMDAMQEGCPAADTIESDGWEADGQDAQSEQPDDETAGVTATMANGALVRAPGLMGEHLQQWAAGDGAAAGVGEGESRRALTAAPAAGGATASEDATTRCYGPPAELQHGDGTCLVVCRARFSQLSFEAVAALLGPATATSGMMPGGAAAGGDGGPTELPVRVPPHQQHWAPAAALRCLPAPSGHQKARRWRVVGLGVWLEKVGAVPGSSMLHFRAVRGATGTTAYGPAGNAAGATTADAAAGPGASGRCGHVVAVEVSVVAVQGGGPSRLPCGTGGGSIGVPGSGSAATAATTKGGVVREAAAAAAAGAGSGTTSGRLVAVEVSVVGKAASAKRAHLSADEGETTDEVVVSTESTESTEGSSETDELDSDQDEQQPLQARNAQPGDPCQYSGPTPHGTGTRRGRLAVGDDPCVVTYKHHWMPSWTMAALLGPAAAKAPAAGVAVPAVLPLRVPLPERHLAPAAVLKRGNGKDAASWCFTGLCAWLRHVHVSRGGVLRFGAVWEAPAAGREQGGSAGAGGSGSATAGGGRRVVAVEVSVVEAVVGTQQDGGAAAGSGLEPAGTRSWAESVKDHSAGGGHAAPLGRTAAVAVLAVAPASGHRRPGPQTAAPAGTGAGGAAAGHTLLPLLRQPQQQQHSLGAVSPVAETAAALVGAVDSTAAGMECRRAGTDNGAPGPAADGGEAAPTRAAASSLSSGRGGGWRPVYLIPSDLKSAGGSPQNFAGGSKHLAGHEETPAAGHSPNAAAVAGPPAAPPAHQGPCGSDSDAAAAAGGSAGATPAAAGPAPRPPSGGAAVPAATAGLREALSQHFPRALSLLLTEVDAAAQQEQGEQRRGLGVAAAAALPVLPMEVLKRYAVGVGWEYEVEIERRRVDCAAEAGPGHDGSTRYLATVCMLQPGDGDATITASGKDAADKDTARQLAAAACLQRLLTLGVSPQVLWPGCRSSQPPAAQTPRPQPQPQQENYGLAQAAHVAAPQPSPAPAPQPPQQAAQPAGQQQQQQQQQQAQVPQPVHPHSQLYGTHPPHAQYDPRFAQQPPYYPPAPFWQYPPPYQPHPGVLQYPPPYGVPFQPHCSAPYQGGSLLARGKLVMYNSSHTNARSSRRSSSRNRSSSSNNCSNRQAGIRQAVAAARAWQQQAHRRLLPFAV</sequence>
<feature type="region of interest" description="Disordered" evidence="1">
    <location>
        <begin position="1406"/>
        <end position="1479"/>
    </location>
</feature>
<feature type="region of interest" description="Disordered" evidence="1">
    <location>
        <begin position="2015"/>
        <end position="2109"/>
    </location>
</feature>
<feature type="compositionally biased region" description="Low complexity" evidence="1">
    <location>
        <begin position="1742"/>
        <end position="1768"/>
    </location>
</feature>
<accession>A0A835ST66</accession>
<feature type="compositionally biased region" description="Acidic residues" evidence="1">
    <location>
        <begin position="1436"/>
        <end position="1447"/>
    </location>
</feature>
<dbReference type="EMBL" id="JAEHOC010000055">
    <property type="protein sequence ID" value="KAG2425436.1"/>
    <property type="molecule type" value="Genomic_DNA"/>
</dbReference>
<reference evidence="3" key="1">
    <citation type="journal article" date="2020" name="bioRxiv">
        <title>Comparative genomics of Chlamydomonas.</title>
        <authorList>
            <person name="Craig R.J."/>
            <person name="Hasan A.R."/>
            <person name="Ness R.W."/>
            <person name="Keightley P.D."/>
        </authorList>
    </citation>
    <scope>NUCLEOTIDE SEQUENCE</scope>
    <source>
        <strain evidence="3">SAG 7.73</strain>
    </source>
</reference>
<comment type="caution">
    <text evidence="3">The sequence shown here is derived from an EMBL/GenBank/DDBJ whole genome shotgun (WGS) entry which is preliminary data.</text>
</comment>
<dbReference type="PROSITE" id="PS51186">
    <property type="entry name" value="GNAT"/>
    <property type="match status" value="1"/>
</dbReference>
<dbReference type="InterPro" id="IPR016181">
    <property type="entry name" value="Acyl_CoA_acyltransferase"/>
</dbReference>
<feature type="region of interest" description="Disordered" evidence="1">
    <location>
        <begin position="1789"/>
        <end position="1867"/>
    </location>
</feature>
<dbReference type="Proteomes" id="UP000650467">
    <property type="component" value="Unassembled WGS sequence"/>
</dbReference>
<feature type="region of interest" description="Disordered" evidence="1">
    <location>
        <begin position="318"/>
        <end position="435"/>
    </location>
</feature>